<name>X0U330_9ZZZZ</name>
<evidence type="ECO:0008006" key="2">
    <source>
        <dbReference type="Google" id="ProtNLM"/>
    </source>
</evidence>
<feature type="non-terminal residue" evidence="1">
    <location>
        <position position="173"/>
    </location>
</feature>
<proteinExistence type="predicted"/>
<protein>
    <recommendedName>
        <fullName evidence="2">Bacterial surface antigen (D15) domain-containing protein</fullName>
    </recommendedName>
</protein>
<organism evidence="1">
    <name type="scientific">marine sediment metagenome</name>
    <dbReference type="NCBI Taxonomy" id="412755"/>
    <lineage>
        <taxon>unclassified sequences</taxon>
        <taxon>metagenomes</taxon>
        <taxon>ecological metagenomes</taxon>
    </lineage>
</organism>
<reference evidence="1" key="1">
    <citation type="journal article" date="2014" name="Front. Microbiol.">
        <title>High frequency of phylogenetically diverse reductive dehalogenase-homologous genes in deep subseafloor sedimentary metagenomes.</title>
        <authorList>
            <person name="Kawai M."/>
            <person name="Futagami T."/>
            <person name="Toyoda A."/>
            <person name="Takaki Y."/>
            <person name="Nishi S."/>
            <person name="Hori S."/>
            <person name="Arai W."/>
            <person name="Tsubouchi T."/>
            <person name="Morono Y."/>
            <person name="Uchiyama I."/>
            <person name="Ito T."/>
            <person name="Fujiyama A."/>
            <person name="Inagaki F."/>
            <person name="Takami H."/>
        </authorList>
    </citation>
    <scope>NUCLEOTIDE SEQUENCE</scope>
    <source>
        <strain evidence="1">Expedition CK06-06</strain>
    </source>
</reference>
<comment type="caution">
    <text evidence="1">The sequence shown here is derived from an EMBL/GenBank/DDBJ whole genome shotgun (WGS) entry which is preliminary data.</text>
</comment>
<dbReference type="AlphaFoldDB" id="X0U330"/>
<dbReference type="Gene3D" id="2.40.160.50">
    <property type="entry name" value="membrane protein fhac: a member of the omp85/tpsb transporter family"/>
    <property type="match status" value="1"/>
</dbReference>
<accession>X0U330</accession>
<dbReference type="EMBL" id="BARS01013136">
    <property type="protein sequence ID" value="GAF93766.1"/>
    <property type="molecule type" value="Genomic_DNA"/>
</dbReference>
<gene>
    <name evidence="1" type="ORF">S01H1_22999</name>
</gene>
<sequence length="173" mass="19163">GSYEFPVFTPRLRFNLYGGLSEFAISGGGGIDFLGKGSFYGGVLRLNVLQMDSWNIDFTSSLHHERSKVTPSLFKTLETDIDMDLWGIGLDVRRSADMSTTSFSFGRLQSVGGSSKEDFVKAREGTNPHFDIYTVSAAHSQYLDPNKVQRLSGSVRWITSNERLAPSKMSTFG</sequence>
<evidence type="ECO:0000313" key="1">
    <source>
        <dbReference type="EMBL" id="GAF93766.1"/>
    </source>
</evidence>
<feature type="non-terminal residue" evidence="1">
    <location>
        <position position="1"/>
    </location>
</feature>